<reference evidence="2" key="1">
    <citation type="journal article" date="2019" name="Int. J. Syst. Evol. Microbiol.">
        <title>The Global Catalogue of Microorganisms (GCM) 10K type strain sequencing project: providing services to taxonomists for standard genome sequencing and annotation.</title>
        <authorList>
            <consortium name="The Broad Institute Genomics Platform"/>
            <consortium name="The Broad Institute Genome Sequencing Center for Infectious Disease"/>
            <person name="Wu L."/>
            <person name="Ma J."/>
        </authorList>
    </citation>
    <scope>NUCLEOTIDE SEQUENCE [LARGE SCALE GENOMIC DNA]</scope>
    <source>
        <strain evidence="2">JCM 11496</strain>
    </source>
</reference>
<gene>
    <name evidence="1" type="ORF">ACFSFX_03450</name>
</gene>
<sequence>MWGKKVLCAELEKWGLDMMKNSSLTPRVFLGLTVSVAIVATGAGPASATVTQQVERDAALVVEESTGNAELSVENLQGLAKVTDRDAQSGSLTLEVPGSVSEDQLVDPAEVPAELFEGKGDALINTELPSAVISTFATSSGSQSIIKIESAAAAKEYRFPLEVPEGAVARVLADGAVEISAEDGSALGSVQAPWAIDANGRSVPTSFEIEGNTLVQTVEHNSTTAFPVVADPSTVWGWTVCTATIGALVAGNLLIASKIAKIGGVAKVVTKLKAAKNAQARYKALIAFFGEFTGIAAVMNNCK</sequence>
<evidence type="ECO:0000313" key="1">
    <source>
        <dbReference type="EMBL" id="MFD1845651.1"/>
    </source>
</evidence>
<comment type="caution">
    <text evidence="1">The sequence shown here is derived from an EMBL/GenBank/DDBJ whole genome shotgun (WGS) entry which is preliminary data.</text>
</comment>
<keyword evidence="2" id="KW-1185">Reference proteome</keyword>
<proteinExistence type="predicted"/>
<dbReference type="EMBL" id="JBHUGA010000007">
    <property type="protein sequence ID" value="MFD1845651.1"/>
    <property type="molecule type" value="Genomic_DNA"/>
</dbReference>
<dbReference type="Proteomes" id="UP001597307">
    <property type="component" value="Unassembled WGS sequence"/>
</dbReference>
<accession>A0ABW4Q5Z8</accession>
<evidence type="ECO:0000313" key="2">
    <source>
        <dbReference type="Proteomes" id="UP001597307"/>
    </source>
</evidence>
<dbReference type="RefSeq" id="WP_343877930.1">
    <property type="nucleotide sequence ID" value="NZ_BAAAIJ010000008.1"/>
</dbReference>
<name>A0ABW4Q5Z8_9MICC</name>
<protein>
    <submittedName>
        <fullName evidence="1">Uncharacterized protein</fullName>
    </submittedName>
</protein>
<organism evidence="1 2">
    <name type="scientific">Arthrobacter flavus</name>
    <dbReference type="NCBI Taxonomy" id="95172"/>
    <lineage>
        <taxon>Bacteria</taxon>
        <taxon>Bacillati</taxon>
        <taxon>Actinomycetota</taxon>
        <taxon>Actinomycetes</taxon>
        <taxon>Micrococcales</taxon>
        <taxon>Micrococcaceae</taxon>
        <taxon>Arthrobacter</taxon>
    </lineage>
</organism>